<evidence type="ECO:0000256" key="1">
    <source>
        <dbReference type="ARBA" id="ARBA00001911"/>
    </source>
</evidence>
<comment type="caution">
    <text evidence="14">The sequence shown here is derived from an EMBL/GenBank/DDBJ whole genome shotgun (WGS) entry which is preliminary data.</text>
</comment>
<evidence type="ECO:0000256" key="9">
    <source>
        <dbReference type="ARBA" id="ARBA00023136"/>
    </source>
</evidence>
<proteinExistence type="predicted"/>
<feature type="domain" description="NAD-dependent epimerase/dehydratase" evidence="13">
    <location>
        <begin position="19"/>
        <end position="256"/>
    </location>
</feature>
<evidence type="ECO:0000256" key="3">
    <source>
        <dbReference type="ARBA" id="ARBA00022692"/>
    </source>
</evidence>
<dbReference type="GO" id="GO:0048040">
    <property type="term" value="F:UDP-glucuronate decarboxylase activity"/>
    <property type="evidence" value="ECO:0007669"/>
    <property type="project" value="TreeGrafter"/>
</dbReference>
<organism evidence="14 15">
    <name type="scientific">Sediminimonas qiaohouensis</name>
    <dbReference type="NCBI Taxonomy" id="552061"/>
    <lineage>
        <taxon>Bacteria</taxon>
        <taxon>Pseudomonadati</taxon>
        <taxon>Pseudomonadota</taxon>
        <taxon>Alphaproteobacteria</taxon>
        <taxon>Rhodobacterales</taxon>
        <taxon>Roseobacteraceae</taxon>
        <taxon>Sediminimonas</taxon>
    </lineage>
</organism>
<name>A0A7C9HD99_9RHOB</name>
<protein>
    <submittedName>
        <fullName evidence="14">SDR family oxidoreductase</fullName>
    </submittedName>
</protein>
<dbReference type="Pfam" id="PF01370">
    <property type="entry name" value="Epimerase"/>
    <property type="match status" value="1"/>
</dbReference>
<dbReference type="AlphaFoldDB" id="A0A7C9HD99"/>
<evidence type="ECO:0000259" key="13">
    <source>
        <dbReference type="Pfam" id="PF01370"/>
    </source>
</evidence>
<keyword evidence="5" id="KW-0735">Signal-anchor</keyword>
<dbReference type="EMBL" id="VENJ01000032">
    <property type="protein sequence ID" value="MTJ05985.1"/>
    <property type="molecule type" value="Genomic_DNA"/>
</dbReference>
<keyword evidence="11" id="KW-0456">Lyase</keyword>
<evidence type="ECO:0000256" key="5">
    <source>
        <dbReference type="ARBA" id="ARBA00022968"/>
    </source>
</evidence>
<evidence type="ECO:0000256" key="7">
    <source>
        <dbReference type="ARBA" id="ARBA00023027"/>
    </source>
</evidence>
<keyword evidence="9" id="KW-0472">Membrane</keyword>
<sequence length="338" mass="37276">MPTTQQSPLKAVPSTSETVLITGGAGFLGSALCDHYINRGMRVICVDNLSTGRMQNIEHLMENDAFSFIKHDVSVPFDISEDIGFIFNMASPASPPKYQIDPIATFRTIVIGAENMLTLAHRKGARILEASTSEIYGDPEVSPQPETYRGSVNTMGPRSCYDEGKRAAETLFYDYNKNLGTDIRVARIFNTYGPRMDPEDGRVVSNFIVQALSGNDLTIYGDGSQTRSFCYVDDLIAGLVALMHTQGNIYSAVNLGNPGEYTVRALATMILEETQSASQITLKPLPVDDPKQRRPDIGLAWRLLHWEPKVPLREGLRLTIPYFALELEQNPAVAKVAV</sequence>
<evidence type="ECO:0000313" key="14">
    <source>
        <dbReference type="EMBL" id="MTJ05985.1"/>
    </source>
</evidence>
<keyword evidence="6" id="KW-1133">Transmembrane helix</keyword>
<dbReference type="InterPro" id="IPR044516">
    <property type="entry name" value="UXS-like"/>
</dbReference>
<evidence type="ECO:0000256" key="6">
    <source>
        <dbReference type="ARBA" id="ARBA00022989"/>
    </source>
</evidence>
<dbReference type="Proteomes" id="UP000483078">
    <property type="component" value="Unassembled WGS sequence"/>
</dbReference>
<keyword evidence="4" id="KW-0210">Decarboxylase</keyword>
<evidence type="ECO:0000256" key="12">
    <source>
        <dbReference type="ARBA" id="ARBA00037859"/>
    </source>
</evidence>
<dbReference type="InterPro" id="IPR036291">
    <property type="entry name" value="NAD(P)-bd_dom_sf"/>
</dbReference>
<keyword evidence="8" id="KW-0333">Golgi apparatus</keyword>
<evidence type="ECO:0000256" key="2">
    <source>
        <dbReference type="ARBA" id="ARBA00004323"/>
    </source>
</evidence>
<evidence type="ECO:0000256" key="4">
    <source>
        <dbReference type="ARBA" id="ARBA00022793"/>
    </source>
</evidence>
<evidence type="ECO:0000256" key="8">
    <source>
        <dbReference type="ARBA" id="ARBA00023034"/>
    </source>
</evidence>
<dbReference type="CDD" id="cd05230">
    <property type="entry name" value="UGD_SDR_e"/>
    <property type="match status" value="1"/>
</dbReference>
<dbReference type="InterPro" id="IPR001509">
    <property type="entry name" value="Epimerase_deHydtase"/>
</dbReference>
<evidence type="ECO:0000256" key="11">
    <source>
        <dbReference type="ARBA" id="ARBA00023239"/>
    </source>
</evidence>
<dbReference type="PANTHER" id="PTHR43078:SF6">
    <property type="entry name" value="UDP-GLUCURONIC ACID DECARBOXYLASE 1"/>
    <property type="match status" value="1"/>
</dbReference>
<dbReference type="PANTHER" id="PTHR43078">
    <property type="entry name" value="UDP-GLUCURONIC ACID DECARBOXYLASE-RELATED"/>
    <property type="match status" value="1"/>
</dbReference>
<dbReference type="Gene3D" id="3.40.50.720">
    <property type="entry name" value="NAD(P)-binding Rossmann-like Domain"/>
    <property type="match status" value="1"/>
</dbReference>
<accession>A0A7C9HD99</accession>
<dbReference type="UniPathway" id="UPA00796">
    <property type="reaction ID" value="UER00771"/>
</dbReference>
<dbReference type="FunFam" id="3.40.50.720:FF:000065">
    <property type="entry name" value="UDP-glucuronic acid decarboxylase 1"/>
    <property type="match status" value="1"/>
</dbReference>
<comment type="subcellular location">
    <subcellularLocation>
        <location evidence="2">Golgi apparatus membrane</location>
        <topology evidence="2">Single-pass type II membrane protein</topology>
    </subcellularLocation>
    <subcellularLocation>
        <location evidence="12">Golgi apparatus</location>
        <location evidence="12">Golgi stack membrane</location>
    </subcellularLocation>
</comment>
<dbReference type="GO" id="GO:0070403">
    <property type="term" value="F:NAD+ binding"/>
    <property type="evidence" value="ECO:0007669"/>
    <property type="project" value="InterPro"/>
</dbReference>
<dbReference type="RefSeq" id="WP_273251247.1">
    <property type="nucleotide sequence ID" value="NZ_VENJ01000032.1"/>
</dbReference>
<evidence type="ECO:0000313" key="15">
    <source>
        <dbReference type="Proteomes" id="UP000483078"/>
    </source>
</evidence>
<keyword evidence="10" id="KW-0325">Glycoprotein</keyword>
<evidence type="ECO:0000256" key="10">
    <source>
        <dbReference type="ARBA" id="ARBA00023180"/>
    </source>
</evidence>
<dbReference type="GO" id="GO:0042732">
    <property type="term" value="P:D-xylose metabolic process"/>
    <property type="evidence" value="ECO:0007669"/>
    <property type="project" value="InterPro"/>
</dbReference>
<dbReference type="GO" id="GO:0005737">
    <property type="term" value="C:cytoplasm"/>
    <property type="evidence" value="ECO:0007669"/>
    <property type="project" value="TreeGrafter"/>
</dbReference>
<dbReference type="SUPFAM" id="SSF51735">
    <property type="entry name" value="NAD(P)-binding Rossmann-fold domains"/>
    <property type="match status" value="1"/>
</dbReference>
<gene>
    <name evidence="14" type="ORF">FH759_15060</name>
</gene>
<dbReference type="GO" id="GO:0033320">
    <property type="term" value="P:UDP-D-xylose biosynthetic process"/>
    <property type="evidence" value="ECO:0007669"/>
    <property type="project" value="UniProtKB-UniPathway"/>
</dbReference>
<keyword evidence="3" id="KW-0812">Transmembrane</keyword>
<reference evidence="14 15" key="1">
    <citation type="submission" date="2019-06" db="EMBL/GenBank/DDBJ databases">
        <title>Enrichment of Autotrophic Halophilic Microorganisms from Red Sea Brine Pool Using Microbial Electrosynthesis System.</title>
        <authorList>
            <person name="Alqahtani M.F."/>
            <person name="Bajracharya S."/>
            <person name="Katuri K.P."/>
            <person name="Ali M."/>
            <person name="Saikaly P.E."/>
        </authorList>
    </citation>
    <scope>NUCLEOTIDE SEQUENCE [LARGE SCALE GENOMIC DNA]</scope>
    <source>
        <strain evidence="14">MES6</strain>
    </source>
</reference>
<comment type="cofactor">
    <cofactor evidence="1">
        <name>NAD(+)</name>
        <dbReference type="ChEBI" id="CHEBI:57540"/>
    </cofactor>
</comment>
<keyword evidence="7" id="KW-0520">NAD</keyword>